<accession>A0A7X6RPH7</accession>
<sequence length="130" mass="13191">MTEDTATELGVVCEHAHDIRDRLERVPGGPALVDAALGAARGGGDAAAELARLREALVALDGRGLAAHADGVHRVGSGGAGVTGAGLPRPAFALYGCPQGRCPRTWEPTPAEDVPVCLVSGASLRPPRGR</sequence>
<gene>
    <name evidence="1" type="ORF">HGB44_08465</name>
</gene>
<evidence type="ECO:0000313" key="1">
    <source>
        <dbReference type="EMBL" id="NKY97704.1"/>
    </source>
</evidence>
<organism evidence="1 2">
    <name type="scientific">Nocardiopsis alborubida</name>
    <dbReference type="NCBI Taxonomy" id="146802"/>
    <lineage>
        <taxon>Bacteria</taxon>
        <taxon>Bacillati</taxon>
        <taxon>Actinomycetota</taxon>
        <taxon>Actinomycetes</taxon>
        <taxon>Streptosporangiales</taxon>
        <taxon>Nocardiopsidaceae</taxon>
        <taxon>Nocardiopsis</taxon>
    </lineage>
</organism>
<dbReference type="Proteomes" id="UP000553209">
    <property type="component" value="Unassembled WGS sequence"/>
</dbReference>
<protein>
    <submittedName>
        <fullName evidence="1">Uncharacterized protein</fullName>
    </submittedName>
</protein>
<evidence type="ECO:0000313" key="2">
    <source>
        <dbReference type="Proteomes" id="UP000553209"/>
    </source>
</evidence>
<dbReference type="EMBL" id="JAAXPG010000006">
    <property type="protein sequence ID" value="NKY97704.1"/>
    <property type="molecule type" value="Genomic_DNA"/>
</dbReference>
<dbReference type="AlphaFoldDB" id="A0A7X6RPH7"/>
<comment type="caution">
    <text evidence="1">The sequence shown here is derived from an EMBL/GenBank/DDBJ whole genome shotgun (WGS) entry which is preliminary data.</text>
</comment>
<proteinExistence type="predicted"/>
<reference evidence="1 2" key="1">
    <citation type="submission" date="2020-04" db="EMBL/GenBank/DDBJ databases">
        <title>MicrobeNet Type strains.</title>
        <authorList>
            <person name="Nicholson A.C."/>
        </authorList>
    </citation>
    <scope>NUCLEOTIDE SEQUENCE [LARGE SCALE GENOMIC DNA]</scope>
    <source>
        <strain evidence="1 2">ATCC 23612</strain>
    </source>
</reference>
<name>A0A7X6RPH7_9ACTN</name>
<keyword evidence="2" id="KW-1185">Reference proteome</keyword>
<dbReference type="RefSeq" id="WP_061078449.1">
    <property type="nucleotide sequence ID" value="NZ_JAAXPG010000006.1"/>
</dbReference>